<organism evidence="2 3">
    <name type="scientific">Anabaena catenula FACHB-362</name>
    <dbReference type="NCBI Taxonomy" id="2692877"/>
    <lineage>
        <taxon>Bacteria</taxon>
        <taxon>Bacillati</taxon>
        <taxon>Cyanobacteriota</taxon>
        <taxon>Cyanophyceae</taxon>
        <taxon>Nostocales</taxon>
        <taxon>Nostocaceae</taxon>
        <taxon>Anabaena</taxon>
    </lineage>
</organism>
<dbReference type="RefSeq" id="WP_190905552.1">
    <property type="nucleotide sequence ID" value="NZ_JACJTQ010000004.1"/>
</dbReference>
<evidence type="ECO:0000256" key="1">
    <source>
        <dbReference type="SAM" id="SignalP"/>
    </source>
</evidence>
<dbReference type="EMBL" id="JACJTQ010000004">
    <property type="protein sequence ID" value="MBD2691019.1"/>
    <property type="molecule type" value="Genomic_DNA"/>
</dbReference>
<sequence length="141" mass="15965">MKSLKNIAFVFAVLFSTVTTSSIAVAAKNHQQANLATRNRKTVTKVKIIKKNAVKKAVKKSPLILVFGRDTCSRTTYMRQQLGTNKIAFKYRNVDDPVVNNQMWNLLRRYELKSNYVSLPVVYVKGNVFLNPTLGDVKSKI</sequence>
<reference evidence="2 3" key="1">
    <citation type="journal article" date="2020" name="ISME J.">
        <title>Comparative genomics reveals insights into cyanobacterial evolution and habitat adaptation.</title>
        <authorList>
            <person name="Chen M.Y."/>
            <person name="Teng W.K."/>
            <person name="Zhao L."/>
            <person name="Hu C.X."/>
            <person name="Zhou Y.K."/>
            <person name="Han B.P."/>
            <person name="Song L.R."/>
            <person name="Shu W.S."/>
        </authorList>
    </citation>
    <scope>NUCLEOTIDE SEQUENCE [LARGE SCALE GENOMIC DNA]</scope>
    <source>
        <strain evidence="2 3">FACHB-362</strain>
    </source>
</reference>
<keyword evidence="1" id="KW-0732">Signal</keyword>
<protein>
    <recommendedName>
        <fullName evidence="4">Glutaredoxin domain-containing protein</fullName>
    </recommendedName>
</protein>
<comment type="caution">
    <text evidence="2">The sequence shown here is derived from an EMBL/GenBank/DDBJ whole genome shotgun (WGS) entry which is preliminary data.</text>
</comment>
<proteinExistence type="predicted"/>
<dbReference type="Gene3D" id="3.40.30.10">
    <property type="entry name" value="Glutaredoxin"/>
    <property type="match status" value="1"/>
</dbReference>
<dbReference type="SUPFAM" id="SSF52833">
    <property type="entry name" value="Thioredoxin-like"/>
    <property type="match status" value="1"/>
</dbReference>
<gene>
    <name evidence="2" type="ORF">H6G68_04465</name>
</gene>
<feature type="chain" id="PRO_5047484968" description="Glutaredoxin domain-containing protein" evidence="1">
    <location>
        <begin position="27"/>
        <end position="141"/>
    </location>
</feature>
<evidence type="ECO:0000313" key="2">
    <source>
        <dbReference type="EMBL" id="MBD2691019.1"/>
    </source>
</evidence>
<dbReference type="Proteomes" id="UP000660381">
    <property type="component" value="Unassembled WGS sequence"/>
</dbReference>
<feature type="signal peptide" evidence="1">
    <location>
        <begin position="1"/>
        <end position="26"/>
    </location>
</feature>
<dbReference type="InterPro" id="IPR036249">
    <property type="entry name" value="Thioredoxin-like_sf"/>
</dbReference>
<accession>A0ABR8IZI3</accession>
<evidence type="ECO:0008006" key="4">
    <source>
        <dbReference type="Google" id="ProtNLM"/>
    </source>
</evidence>
<keyword evidence="3" id="KW-1185">Reference proteome</keyword>
<evidence type="ECO:0000313" key="3">
    <source>
        <dbReference type="Proteomes" id="UP000660381"/>
    </source>
</evidence>
<name>A0ABR8IZI3_9NOST</name>